<keyword evidence="1" id="KW-1133">Transmembrane helix</keyword>
<dbReference type="PANTHER" id="PTHR36939">
    <property type="entry name" value="PROTEIN CBG03389"/>
    <property type="match status" value="1"/>
</dbReference>
<proteinExistence type="predicted"/>
<feature type="transmembrane region" description="Helical" evidence="1">
    <location>
        <begin position="86"/>
        <end position="103"/>
    </location>
</feature>
<dbReference type="AlphaFoldDB" id="A0A0D6LIU7"/>
<evidence type="ECO:0008006" key="4">
    <source>
        <dbReference type="Google" id="ProtNLM"/>
    </source>
</evidence>
<accession>A0A0D6LIU7</accession>
<evidence type="ECO:0000313" key="2">
    <source>
        <dbReference type="EMBL" id="EPB71934.1"/>
    </source>
</evidence>
<name>A0A0D6LIU7_9BILA</name>
<dbReference type="Gene3D" id="2.10.60.10">
    <property type="entry name" value="CD59"/>
    <property type="match status" value="1"/>
</dbReference>
<evidence type="ECO:0000256" key="1">
    <source>
        <dbReference type="SAM" id="Phobius"/>
    </source>
</evidence>
<reference evidence="2 3" key="1">
    <citation type="submission" date="2013-05" db="EMBL/GenBank/DDBJ databases">
        <title>Draft genome of the parasitic nematode Anyclostoma ceylanicum.</title>
        <authorList>
            <person name="Mitreva M."/>
        </authorList>
    </citation>
    <scope>NUCLEOTIDE SEQUENCE [LARGE SCALE GENOMIC DNA]</scope>
</reference>
<dbReference type="InterPro" id="IPR045860">
    <property type="entry name" value="Snake_toxin-like_sf"/>
</dbReference>
<keyword evidence="3" id="KW-1185">Reference proteome</keyword>
<dbReference type="PANTHER" id="PTHR36939:SF1">
    <property type="entry name" value="UPAR_LY6 DOMAIN-CONTAINING PROTEIN"/>
    <property type="match status" value="1"/>
</dbReference>
<keyword evidence="1" id="KW-0812">Transmembrane</keyword>
<gene>
    <name evidence="2" type="ORF">ANCCEY_08975</name>
</gene>
<evidence type="ECO:0000313" key="3">
    <source>
        <dbReference type="Proteomes" id="UP000054495"/>
    </source>
</evidence>
<dbReference type="Proteomes" id="UP000054495">
    <property type="component" value="Unassembled WGS sequence"/>
</dbReference>
<protein>
    <recommendedName>
        <fullName evidence="4">Protein sleepless</fullName>
    </recommendedName>
</protein>
<sequence>MVAASWSTPALPDADKSSIPYKVRYTIKYNSLSFNWDTYTKGCASVREDNAGVPTNTCYDISTTDKGGYTQTLRHCYCQKDLCNSSATLLLNAVYIIFVLHFMK</sequence>
<dbReference type="EMBL" id="KE125079">
    <property type="protein sequence ID" value="EPB71934.1"/>
    <property type="molecule type" value="Genomic_DNA"/>
</dbReference>
<keyword evidence="1" id="KW-0472">Membrane</keyword>
<organism evidence="2 3">
    <name type="scientific">Ancylostoma ceylanicum</name>
    <dbReference type="NCBI Taxonomy" id="53326"/>
    <lineage>
        <taxon>Eukaryota</taxon>
        <taxon>Metazoa</taxon>
        <taxon>Ecdysozoa</taxon>
        <taxon>Nematoda</taxon>
        <taxon>Chromadorea</taxon>
        <taxon>Rhabditida</taxon>
        <taxon>Rhabditina</taxon>
        <taxon>Rhabditomorpha</taxon>
        <taxon>Strongyloidea</taxon>
        <taxon>Ancylostomatidae</taxon>
        <taxon>Ancylostomatinae</taxon>
        <taxon>Ancylostoma</taxon>
    </lineage>
</organism>